<keyword evidence="1" id="KW-0732">Signal</keyword>
<organism evidence="2 3">
    <name type="scientific">Parasaccharibacter apium</name>
    <dbReference type="NCBI Taxonomy" id="1510841"/>
    <lineage>
        <taxon>Bacteria</taxon>
        <taxon>Pseudomonadati</taxon>
        <taxon>Pseudomonadota</taxon>
        <taxon>Alphaproteobacteria</taxon>
        <taxon>Acetobacterales</taxon>
        <taxon>Acetobacteraceae</taxon>
        <taxon>Parasaccharibacter</taxon>
    </lineage>
</organism>
<accession>A0A7U7J208</accession>
<feature type="chain" id="PRO_5031372592" description="UrcA family protein" evidence="1">
    <location>
        <begin position="37"/>
        <end position="157"/>
    </location>
</feature>
<evidence type="ECO:0000313" key="2">
    <source>
        <dbReference type="EMBL" id="CDG34461.1"/>
    </source>
</evidence>
<reference evidence="2 3" key="2">
    <citation type="journal article" date="2014" name="PLoS ONE">
        <title>Evolution of mitochondria reconstructed from the energy metabolism of living bacteria.</title>
        <authorList>
            <person name="Degli Esposti M."/>
            <person name="Chouaia B."/>
            <person name="Comandatore F."/>
            <person name="Crotti E."/>
            <person name="Sassera D."/>
            <person name="Lievens P.M."/>
            <person name="Daffonchio D."/>
            <person name="Bandi C."/>
        </authorList>
    </citation>
    <scope>NUCLEOTIDE SEQUENCE [LARGE SCALE GENOMIC DNA]</scope>
    <source>
        <strain evidence="3">AM169</strain>
    </source>
</reference>
<protein>
    <recommendedName>
        <fullName evidence="4">UrcA family protein</fullName>
    </recommendedName>
</protein>
<feature type="signal peptide" evidence="1">
    <location>
        <begin position="1"/>
        <end position="36"/>
    </location>
</feature>
<dbReference type="EMBL" id="CBLY010000007">
    <property type="protein sequence ID" value="CDG34461.1"/>
    <property type="molecule type" value="Genomic_DNA"/>
</dbReference>
<sequence length="157" mass="16774">MLPGMSQFPSFRPSCFRKLVPVLFLGSLCLASQAWAGGAARTDDDDPAVNAKGVVVNNILAVLRVSPNSAGNQCLKTLDEMRKVQKQLDDEETAQRSFDVGLLRDVLESDMESVIASCGRDARTACGGGVAGQNARLGKICNQLSELDSEDQGDDLQ</sequence>
<proteinExistence type="predicted"/>
<evidence type="ECO:0008006" key="4">
    <source>
        <dbReference type="Google" id="ProtNLM"/>
    </source>
</evidence>
<name>A0A7U7J208_9PROT</name>
<reference evidence="2 3" key="1">
    <citation type="journal article" date="2014" name="Genome Biol. Evol.">
        <title>Acetic acid bacteria genomes reveal functional traits for adaptation to life in insect guts.</title>
        <authorList>
            <person name="Chouaia B."/>
            <person name="Gaiarsa S."/>
            <person name="Crotti E."/>
            <person name="Comandatore F."/>
            <person name="Degli Esposti M."/>
            <person name="Ricci I."/>
            <person name="Alma A."/>
            <person name="Favia G."/>
            <person name="Bandi C."/>
            <person name="Daffonchio D."/>
        </authorList>
    </citation>
    <scope>NUCLEOTIDE SEQUENCE [LARGE SCALE GENOMIC DNA]</scope>
    <source>
        <strain evidence="3">AM169</strain>
    </source>
</reference>
<dbReference type="Proteomes" id="UP000027590">
    <property type="component" value="Unassembled WGS sequence"/>
</dbReference>
<comment type="caution">
    <text evidence="2">The sequence shown here is derived from an EMBL/GenBank/DDBJ whole genome shotgun (WGS) entry which is preliminary data.</text>
</comment>
<dbReference type="AlphaFoldDB" id="A0A7U7J208"/>
<gene>
    <name evidence="2" type="ORF">SACS_1723</name>
</gene>
<evidence type="ECO:0000256" key="1">
    <source>
        <dbReference type="SAM" id="SignalP"/>
    </source>
</evidence>
<evidence type="ECO:0000313" key="3">
    <source>
        <dbReference type="Proteomes" id="UP000027590"/>
    </source>
</evidence>